<name>A0A1S9TIZ2_BACCE</name>
<dbReference type="AlphaFoldDB" id="A0A1S9TIZ2"/>
<gene>
    <name evidence="1" type="ORF">BW897_25665</name>
</gene>
<accession>A0A1S9TIZ2</accession>
<comment type="caution">
    <text evidence="1">The sequence shown here is derived from an EMBL/GenBank/DDBJ whole genome shotgun (WGS) entry which is preliminary data.</text>
</comment>
<proteinExistence type="predicted"/>
<evidence type="ECO:0000313" key="2">
    <source>
        <dbReference type="Proteomes" id="UP000190906"/>
    </source>
</evidence>
<dbReference type="EMBL" id="MUAJ01000037">
    <property type="protein sequence ID" value="OOR09882.1"/>
    <property type="molecule type" value="Genomic_DNA"/>
</dbReference>
<organism evidence="1 2">
    <name type="scientific">Bacillus cereus</name>
    <dbReference type="NCBI Taxonomy" id="1396"/>
    <lineage>
        <taxon>Bacteria</taxon>
        <taxon>Bacillati</taxon>
        <taxon>Bacillota</taxon>
        <taxon>Bacilli</taxon>
        <taxon>Bacillales</taxon>
        <taxon>Bacillaceae</taxon>
        <taxon>Bacillus</taxon>
        <taxon>Bacillus cereus group</taxon>
    </lineage>
</organism>
<reference evidence="1 2" key="1">
    <citation type="submission" date="2017-01" db="EMBL/GenBank/DDBJ databases">
        <title>Bacillus cereus isolates.</title>
        <authorList>
            <person name="Beno S.M."/>
        </authorList>
    </citation>
    <scope>NUCLEOTIDE SEQUENCE [LARGE SCALE GENOMIC DNA]</scope>
    <source>
        <strain evidence="1 2">FSL H8-0485</strain>
    </source>
</reference>
<evidence type="ECO:0000313" key="1">
    <source>
        <dbReference type="EMBL" id="OOR09882.1"/>
    </source>
</evidence>
<dbReference type="Proteomes" id="UP000190906">
    <property type="component" value="Unassembled WGS sequence"/>
</dbReference>
<protein>
    <submittedName>
        <fullName evidence="1">Uncharacterized protein</fullName>
    </submittedName>
</protein>
<sequence length="194" mass="21676">MKVLKPRQYRREHEMVQTGNRHPLQFEGAMQSAATIDDPEQVQSSVVFCSMVHVPQGFVYVPKGTRKFAYSLSGLSIVKETCQKTIMVNNCGPVDVTLNLLKVVGSIPYLVNAQVQGECGERYGASQRRDNQIELGHTGYIPVNMVLKFSVASLPDYQIEEKNIVISVLDVVPVQEQANQFLQFTGTLTFQNIP</sequence>